<proteinExistence type="predicted"/>
<organism evidence="3 4">
    <name type="scientific">Trichoderma guizhouense</name>
    <dbReference type="NCBI Taxonomy" id="1491466"/>
    <lineage>
        <taxon>Eukaryota</taxon>
        <taxon>Fungi</taxon>
        <taxon>Dikarya</taxon>
        <taxon>Ascomycota</taxon>
        <taxon>Pezizomycotina</taxon>
        <taxon>Sordariomycetes</taxon>
        <taxon>Hypocreomycetidae</taxon>
        <taxon>Hypocreales</taxon>
        <taxon>Hypocreaceae</taxon>
        <taxon>Trichoderma</taxon>
    </lineage>
</organism>
<dbReference type="SUPFAM" id="SSF89372">
    <property type="entry name" value="Fucose-specific lectin"/>
    <property type="match status" value="1"/>
</dbReference>
<dbReference type="EMBL" id="LVVK01000005">
    <property type="protein sequence ID" value="OPB45581.1"/>
    <property type="molecule type" value="Genomic_DNA"/>
</dbReference>
<evidence type="ECO:0000256" key="2">
    <source>
        <dbReference type="SAM" id="Phobius"/>
    </source>
</evidence>
<evidence type="ECO:0000313" key="4">
    <source>
        <dbReference type="Proteomes" id="UP000191004"/>
    </source>
</evidence>
<keyword evidence="2" id="KW-1133">Transmembrane helix</keyword>
<feature type="region of interest" description="Disordered" evidence="1">
    <location>
        <begin position="109"/>
        <end position="143"/>
    </location>
</feature>
<protein>
    <recommendedName>
        <fullName evidence="5">Fucose-specific lectin</fullName>
    </recommendedName>
</protein>
<evidence type="ECO:0008006" key="5">
    <source>
        <dbReference type="Google" id="ProtNLM"/>
    </source>
</evidence>
<evidence type="ECO:0000313" key="3">
    <source>
        <dbReference type="EMBL" id="OPB45581.1"/>
    </source>
</evidence>
<keyword evidence="2" id="KW-0472">Membrane</keyword>
<gene>
    <name evidence="3" type="ORF">A0O28_0077910</name>
</gene>
<reference evidence="3 4" key="1">
    <citation type="submission" date="2016-04" db="EMBL/GenBank/DDBJ databases">
        <title>Multiple horizontal gene transfer events from other fungi enriched the ability of the initially mycotrophic fungus Trichoderma (Ascomycota) to feed on dead plant biomass.</title>
        <authorList>
            <person name="Atanasova L."/>
            <person name="Chenthamara K."/>
            <person name="Zhang J."/>
            <person name="Grujic M."/>
            <person name="Henrissat B."/>
            <person name="Kuo A."/>
            <person name="Aertz A."/>
            <person name="Salamov A."/>
            <person name="Lipzen A."/>
            <person name="Labutti K."/>
            <person name="Barry K."/>
            <person name="Miao Y."/>
            <person name="Rahimi M.J."/>
            <person name="Shen Q."/>
            <person name="Grigoriev I.V."/>
            <person name="Kubicek C.P."/>
            <person name="Druzhinina I.S."/>
        </authorList>
    </citation>
    <scope>NUCLEOTIDE SEQUENCE [LARGE SCALE GENOMIC DNA]</scope>
    <source>
        <strain evidence="3 4">NJAU 4742</strain>
    </source>
</reference>
<evidence type="ECO:0000256" key="1">
    <source>
        <dbReference type="SAM" id="MobiDB-lite"/>
    </source>
</evidence>
<dbReference type="Gene3D" id="2.120.10.70">
    <property type="entry name" value="Fucose-specific lectin"/>
    <property type="match status" value="1"/>
</dbReference>
<comment type="caution">
    <text evidence="3">The sequence shown here is derived from an EMBL/GenBank/DDBJ whole genome shotgun (WGS) entry which is preliminary data.</text>
</comment>
<dbReference type="AlphaFoldDB" id="A0A1T3CX15"/>
<sequence length="471" mass="51054">MVSPYSETAGPGVLPEVDASRTDGSNTLGDAGAPELFRGYDGLEVVNGDLLNESNKIKAENEAAAAAIGHNTPQKNARRRLLWIAIGIVVLVVVIVAAVVGGVLGSRNHHNSSASSNPSSTPSSTASSTPSSSASSSPSAIYSKSSLGVTGWWETTSSYNIRLAYQGNDGQLRMIGYSSSNNKWSSVSTYNVDPEPKMGTPLATCCYNSTFYSGGKVTSDNNYTQIDIFYQGKQDYINEWIIREEKYPVVTTTDTKGTIDPLAYKAGPNTRIATYWPSVIFQNEVNQLEEAYFSTKSVWSQQLLNLSSTNHSALVEVPYWGGRTGSANFIYQRDDQRLFAEWRVNSSVGAAADAPPDIIPSQTSIGAFAIPKNTQQDSLMNTYILWRNDTGAIQMTKNDDNNGWQTSSTPDALGSPDEGTDIACLTATNYVVTPIQSKFDMARCYYLVKGKVREIKYDGSTWSVVGNVPLD</sequence>
<feature type="compositionally biased region" description="Low complexity" evidence="1">
    <location>
        <begin position="112"/>
        <end position="143"/>
    </location>
</feature>
<keyword evidence="2" id="KW-0812">Transmembrane</keyword>
<feature type="region of interest" description="Disordered" evidence="1">
    <location>
        <begin position="1"/>
        <end position="31"/>
    </location>
</feature>
<accession>A0A1T3CX15</accession>
<dbReference type="OrthoDB" id="3800077at2759"/>
<feature type="transmembrane region" description="Helical" evidence="2">
    <location>
        <begin position="81"/>
        <end position="104"/>
    </location>
</feature>
<name>A0A1T3CX15_9HYPO</name>
<dbReference type="Proteomes" id="UP000191004">
    <property type="component" value="Unassembled WGS sequence"/>
</dbReference>
<keyword evidence="4" id="KW-1185">Reference proteome</keyword>